<comment type="caution">
    <text evidence="2">The sequence shown here is derived from an EMBL/GenBank/DDBJ whole genome shotgun (WGS) entry which is preliminary data.</text>
</comment>
<reference evidence="2 3" key="1">
    <citation type="journal article" date="2019" name="Int. J. Syst. Evol. Microbiol.">
        <title>The Global Catalogue of Microorganisms (GCM) 10K type strain sequencing project: providing services to taxonomists for standard genome sequencing and annotation.</title>
        <authorList>
            <consortium name="The Broad Institute Genomics Platform"/>
            <consortium name="The Broad Institute Genome Sequencing Center for Infectious Disease"/>
            <person name="Wu L."/>
            <person name="Ma J."/>
        </authorList>
    </citation>
    <scope>NUCLEOTIDE SEQUENCE [LARGE SCALE GENOMIC DNA]</scope>
    <source>
        <strain evidence="2 3">JCM 14718</strain>
    </source>
</reference>
<dbReference type="Proteomes" id="UP001500618">
    <property type="component" value="Unassembled WGS sequence"/>
</dbReference>
<dbReference type="InterPro" id="IPR010298">
    <property type="entry name" value="YacP-like"/>
</dbReference>
<evidence type="ECO:0000313" key="2">
    <source>
        <dbReference type="EMBL" id="GAA1703851.1"/>
    </source>
</evidence>
<dbReference type="EMBL" id="BAAANY010000029">
    <property type="protein sequence ID" value="GAA1703851.1"/>
    <property type="molecule type" value="Genomic_DNA"/>
</dbReference>
<accession>A0ABN2IFE0</accession>
<name>A0ABN2IFE0_9ACTN</name>
<proteinExistence type="predicted"/>
<sequence>MSYASDALGHLPLDQIPGPLRAIARFTPSRRVRHAAAEIVSLLATDDDFRERIGELIAQASGELGKAVSAGAVPAAADPVEVAALTYLVRPEGWHDQLEALLADVRGRQGEVAHAGQADEVSRLREQLETARTQHRAEVEKLREQARSARKEAEEAQSRIRELTRAARAAQTEADKANAAASTERGRLAAARSEGDAEVRRLRARVAEVEDALRSARQATREERSVDEARLWLLLETINQASRGLQRELAINRPDTMPADAVASEQQLASGGAVGEPAVRGLNADDPAWLDQLLALPTAHLIVDGYNVTKTGFAQLSLERQRGRLISAMGVLAARTGAETTIVFDGNGVAAPTGPLPRRVRVLFSPAGVTADEVIRRLARAEPAGRPVIVVSSDREVAEGVRRAGGYVVTSALLVRRMSRS</sequence>
<evidence type="ECO:0000313" key="3">
    <source>
        <dbReference type="Proteomes" id="UP001500618"/>
    </source>
</evidence>
<dbReference type="PANTHER" id="PTHR34547">
    <property type="entry name" value="YACP-LIKE NYN DOMAIN PROTEIN"/>
    <property type="match status" value="1"/>
</dbReference>
<dbReference type="Pfam" id="PF05991">
    <property type="entry name" value="NYN_YacP"/>
    <property type="match status" value="1"/>
</dbReference>
<gene>
    <name evidence="2" type="ORF">GCM10009765_61360</name>
</gene>
<organism evidence="2 3">
    <name type="scientific">Fodinicola feengrottensis</name>
    <dbReference type="NCBI Taxonomy" id="435914"/>
    <lineage>
        <taxon>Bacteria</taxon>
        <taxon>Bacillati</taxon>
        <taxon>Actinomycetota</taxon>
        <taxon>Actinomycetes</taxon>
        <taxon>Mycobacteriales</taxon>
        <taxon>Fodinicola</taxon>
    </lineage>
</organism>
<dbReference type="PANTHER" id="PTHR34547:SF1">
    <property type="entry name" value="YACP-LIKE NYN DOMAIN PROTEIN"/>
    <property type="match status" value="1"/>
</dbReference>
<feature type="region of interest" description="Disordered" evidence="1">
    <location>
        <begin position="169"/>
        <end position="192"/>
    </location>
</feature>
<evidence type="ECO:0000256" key="1">
    <source>
        <dbReference type="SAM" id="MobiDB-lite"/>
    </source>
</evidence>
<protein>
    <submittedName>
        <fullName evidence="2">NYN domain-containing protein</fullName>
    </submittedName>
</protein>
<keyword evidence="3" id="KW-1185">Reference proteome</keyword>